<proteinExistence type="predicted"/>
<dbReference type="InterPro" id="IPR029058">
    <property type="entry name" value="AB_hydrolase_fold"/>
</dbReference>
<dbReference type="InterPro" id="IPR000182">
    <property type="entry name" value="GNAT_dom"/>
</dbReference>
<dbReference type="PROSITE" id="PS51186">
    <property type="entry name" value="GNAT"/>
    <property type="match status" value="1"/>
</dbReference>
<sequence length="383" mass="43255">MKIIKKGLLPYRAVEPVEEKDTGLAVIFYHGWGTTAESYLEFAEALAEEGYRVILPELIYHDSRNLLANPFYPPILQEFFWKTIFTSMDEFDGLLEELKILAHQLIVAGSSMGGFIAAGMGARQKQLAGIASINGSGSFLLTEQLLRTRDLRPVLSPDEKILLKHYDPAKSERFSGPMLLLHGKEDPVIPVEGQMAYYQCRVKKYGPQQTKMILYDGVGHQFTDEMAAAFIEWLKGLQQSPLTAKELVTPFISQEIKSLLGYATSPGQAEEAYEEYMAAANQRLYRFEIREDVVGCIGIHLEEGQLKIRHIAVTPEARGQGIGGRMIEWIQTEHSPCVVVAETDRKAVEFYRKTGFTAISLGEKYPGVERFQCERKEIRYEKC</sequence>
<name>A0ABT8MTZ3_9BACL</name>
<dbReference type="CDD" id="cd04301">
    <property type="entry name" value="NAT_SF"/>
    <property type="match status" value="1"/>
</dbReference>
<keyword evidence="2" id="KW-0012">Acyltransferase</keyword>
<keyword evidence="2" id="KW-0808">Transferase</keyword>
<evidence type="ECO:0000313" key="2">
    <source>
        <dbReference type="EMBL" id="MDN7228378.1"/>
    </source>
</evidence>
<dbReference type="Gene3D" id="3.40.50.1820">
    <property type="entry name" value="alpha/beta hydrolase"/>
    <property type="match status" value="1"/>
</dbReference>
<organism evidence="2 3">
    <name type="scientific">Planococcus liqunii</name>
    <dbReference type="NCBI Taxonomy" id="3058394"/>
    <lineage>
        <taxon>Bacteria</taxon>
        <taxon>Bacillati</taxon>
        <taxon>Bacillota</taxon>
        <taxon>Bacilli</taxon>
        <taxon>Bacillales</taxon>
        <taxon>Caryophanaceae</taxon>
        <taxon>Planococcus</taxon>
    </lineage>
</organism>
<dbReference type="PANTHER" id="PTHR46623:SF6">
    <property type="entry name" value="ALPHA_BETA-HYDROLASES SUPERFAMILY PROTEIN"/>
    <property type="match status" value="1"/>
</dbReference>
<dbReference type="Proteomes" id="UP001172054">
    <property type="component" value="Unassembled WGS sequence"/>
</dbReference>
<accession>A0ABT8MTZ3</accession>
<comment type="caution">
    <text evidence="2">The sequence shown here is derived from an EMBL/GenBank/DDBJ whole genome shotgun (WGS) entry which is preliminary data.</text>
</comment>
<dbReference type="Gene3D" id="3.40.630.30">
    <property type="match status" value="1"/>
</dbReference>
<evidence type="ECO:0000313" key="3">
    <source>
        <dbReference type="Proteomes" id="UP001172054"/>
    </source>
</evidence>
<dbReference type="RefSeq" id="WP_301726792.1">
    <property type="nucleotide sequence ID" value="NZ_JAUJWW010000006.1"/>
</dbReference>
<dbReference type="InterPro" id="IPR051049">
    <property type="entry name" value="Dienelactone_hydrolase-like"/>
</dbReference>
<dbReference type="GO" id="GO:0016746">
    <property type="term" value="F:acyltransferase activity"/>
    <property type="evidence" value="ECO:0007669"/>
    <property type="project" value="UniProtKB-KW"/>
</dbReference>
<protein>
    <submittedName>
        <fullName evidence="2">GNAT family N-acetyltransferase</fullName>
        <ecNumber evidence="2">2.3.1.-</ecNumber>
    </submittedName>
</protein>
<dbReference type="InterPro" id="IPR016181">
    <property type="entry name" value="Acyl_CoA_acyltransferase"/>
</dbReference>
<dbReference type="EC" id="2.3.1.-" evidence="2"/>
<gene>
    <name evidence="2" type="ORF">QWY15_13845</name>
</gene>
<feature type="domain" description="N-acetyltransferase" evidence="1">
    <location>
        <begin position="246"/>
        <end position="379"/>
    </location>
</feature>
<reference evidence="2 3" key="1">
    <citation type="submission" date="2023-06" db="EMBL/GenBank/DDBJ databases">
        <title>Novel species in genus Planococcus.</title>
        <authorList>
            <person name="Ning S."/>
        </authorList>
    </citation>
    <scope>NUCLEOTIDE SEQUENCE [LARGE SCALE GENOMIC DNA]</scope>
    <source>
        <strain evidence="2 3">N064</strain>
    </source>
</reference>
<dbReference type="SUPFAM" id="SSF53474">
    <property type="entry name" value="alpha/beta-Hydrolases"/>
    <property type="match status" value="1"/>
</dbReference>
<keyword evidence="3" id="KW-1185">Reference proteome</keyword>
<evidence type="ECO:0000259" key="1">
    <source>
        <dbReference type="PROSITE" id="PS51186"/>
    </source>
</evidence>
<dbReference type="PANTHER" id="PTHR46623">
    <property type="entry name" value="CARBOXYMETHYLENEBUTENOLIDASE-RELATED"/>
    <property type="match status" value="1"/>
</dbReference>
<dbReference type="Pfam" id="PF13508">
    <property type="entry name" value="Acetyltransf_7"/>
    <property type="match status" value="1"/>
</dbReference>
<dbReference type="EMBL" id="JAUJWW010000006">
    <property type="protein sequence ID" value="MDN7228378.1"/>
    <property type="molecule type" value="Genomic_DNA"/>
</dbReference>
<dbReference type="SUPFAM" id="SSF55729">
    <property type="entry name" value="Acyl-CoA N-acyltransferases (Nat)"/>
    <property type="match status" value="1"/>
</dbReference>
<dbReference type="InterPro" id="IPR002925">
    <property type="entry name" value="Dienelactn_hydro"/>
</dbReference>
<dbReference type="Pfam" id="PF01738">
    <property type="entry name" value="DLH"/>
    <property type="match status" value="1"/>
</dbReference>